<reference evidence="5" key="1">
    <citation type="submission" date="2017-08" db="EMBL/GenBank/DDBJ databases">
        <title>A dynamic microbial community with high functional redundancy inhabits the cold, oxic subseafloor aquifer.</title>
        <authorList>
            <person name="Tully B.J."/>
            <person name="Wheat C.G."/>
            <person name="Glazer B.T."/>
            <person name="Huber J.A."/>
        </authorList>
    </citation>
    <scope>NUCLEOTIDE SEQUENCE [LARGE SCALE GENOMIC DNA]</scope>
</reference>
<dbReference type="InterPro" id="IPR036873">
    <property type="entry name" value="Rhodanese-like_dom_sf"/>
</dbReference>
<dbReference type="CDD" id="cd01448">
    <property type="entry name" value="TST_Repeat_1"/>
    <property type="match status" value="1"/>
</dbReference>
<evidence type="ECO:0000256" key="1">
    <source>
        <dbReference type="ARBA" id="ARBA00022679"/>
    </source>
</evidence>
<dbReference type="EMBL" id="NVQR01000055">
    <property type="protein sequence ID" value="PCH61842.1"/>
    <property type="molecule type" value="Genomic_DNA"/>
</dbReference>
<organism evidence="4 5">
    <name type="scientific">SAR86 cluster bacterium</name>
    <dbReference type="NCBI Taxonomy" id="2030880"/>
    <lineage>
        <taxon>Bacteria</taxon>
        <taxon>Pseudomonadati</taxon>
        <taxon>Pseudomonadota</taxon>
        <taxon>Gammaproteobacteria</taxon>
        <taxon>SAR86 cluster</taxon>
    </lineage>
</organism>
<protein>
    <submittedName>
        <fullName evidence="4">Sulfurtransferase</fullName>
    </submittedName>
</protein>
<feature type="domain" description="Rhodanese" evidence="3">
    <location>
        <begin position="170"/>
        <end position="282"/>
    </location>
</feature>
<name>A0A2A4MPN3_9GAMM</name>
<dbReference type="InterPro" id="IPR045078">
    <property type="entry name" value="TST/MPST-like"/>
</dbReference>
<dbReference type="PANTHER" id="PTHR11364">
    <property type="entry name" value="THIOSULFATE SULFERTANSFERASE"/>
    <property type="match status" value="1"/>
</dbReference>
<dbReference type="Pfam" id="PF00581">
    <property type="entry name" value="Rhodanese"/>
    <property type="match status" value="2"/>
</dbReference>
<evidence type="ECO:0000313" key="4">
    <source>
        <dbReference type="EMBL" id="PCH61842.1"/>
    </source>
</evidence>
<proteinExistence type="predicted"/>
<dbReference type="InterPro" id="IPR001763">
    <property type="entry name" value="Rhodanese-like_dom"/>
</dbReference>
<dbReference type="SMART" id="SM00450">
    <property type="entry name" value="RHOD"/>
    <property type="match status" value="2"/>
</dbReference>
<dbReference type="CDD" id="cd01449">
    <property type="entry name" value="TST_Repeat_2"/>
    <property type="match status" value="1"/>
</dbReference>
<dbReference type="SUPFAM" id="SSF52821">
    <property type="entry name" value="Rhodanese/Cell cycle control phosphatase"/>
    <property type="match status" value="2"/>
</dbReference>
<evidence type="ECO:0000313" key="5">
    <source>
        <dbReference type="Proteomes" id="UP000218172"/>
    </source>
</evidence>
<keyword evidence="1 4" id="KW-0808">Transferase</keyword>
<accession>A0A2A4MPN3</accession>
<dbReference type="Gene3D" id="3.40.250.10">
    <property type="entry name" value="Rhodanese-like domain"/>
    <property type="match status" value="2"/>
</dbReference>
<dbReference type="Proteomes" id="UP000218172">
    <property type="component" value="Unassembled WGS sequence"/>
</dbReference>
<sequence>MLSLDSSLVDVAWLNANLACEQLIILDASVIPVVPGYVSINSGEDFRSIPGGRRFDYDAKICDSNAVLPHMMPGVAFFQQQVRELGINNNSVIVIYDDVGIYASPRAWWMLKSMGHAQVAVLDGGLPSWCEAGFAVDSTLCQRGWEEGDFLADYDSELFSDATAVMAALDNTQCRVMDARSAARFAALAPEPRPGVRGGHMPNAINLPFGELLSAGKMKPRPQLKPIFDALVQDRERLIFSCGSGLTACVLALAADLLGYSKLSVYDGSWSEWGADERYPVVS</sequence>
<evidence type="ECO:0000256" key="2">
    <source>
        <dbReference type="ARBA" id="ARBA00022737"/>
    </source>
</evidence>
<comment type="caution">
    <text evidence="4">The sequence shown here is derived from an EMBL/GenBank/DDBJ whole genome shotgun (WGS) entry which is preliminary data.</text>
</comment>
<dbReference type="PANTHER" id="PTHR11364:SF27">
    <property type="entry name" value="SULFURTRANSFERASE"/>
    <property type="match status" value="1"/>
</dbReference>
<evidence type="ECO:0000259" key="3">
    <source>
        <dbReference type="PROSITE" id="PS50206"/>
    </source>
</evidence>
<dbReference type="AlphaFoldDB" id="A0A2A4MPN3"/>
<feature type="domain" description="Rhodanese" evidence="3">
    <location>
        <begin position="49"/>
        <end position="138"/>
    </location>
</feature>
<dbReference type="GO" id="GO:0004792">
    <property type="term" value="F:thiosulfate-cyanide sulfurtransferase activity"/>
    <property type="evidence" value="ECO:0007669"/>
    <property type="project" value="TreeGrafter"/>
</dbReference>
<keyword evidence="2" id="KW-0677">Repeat</keyword>
<gene>
    <name evidence="4" type="ORF">COC19_04055</name>
</gene>
<dbReference type="PROSITE" id="PS50206">
    <property type="entry name" value="RHODANESE_3"/>
    <property type="match status" value="2"/>
</dbReference>